<evidence type="ECO:0000313" key="3">
    <source>
        <dbReference type="Proteomes" id="UP000472260"/>
    </source>
</evidence>
<name>A0A671Q3Y7_9TELE</name>
<reference evidence="2" key="1">
    <citation type="submission" date="2025-08" db="UniProtKB">
        <authorList>
            <consortium name="Ensembl"/>
        </authorList>
    </citation>
    <scope>IDENTIFICATION</scope>
</reference>
<evidence type="ECO:0000313" key="2">
    <source>
        <dbReference type="Ensembl" id="ENSSANP00000064707.1"/>
    </source>
</evidence>
<reference evidence="2" key="2">
    <citation type="submission" date="2025-09" db="UniProtKB">
        <authorList>
            <consortium name="Ensembl"/>
        </authorList>
    </citation>
    <scope>IDENTIFICATION</scope>
</reference>
<dbReference type="Proteomes" id="UP000472260">
    <property type="component" value="Unassembled WGS sequence"/>
</dbReference>
<evidence type="ECO:0000256" key="1">
    <source>
        <dbReference type="SAM" id="MobiDB-lite"/>
    </source>
</evidence>
<dbReference type="Gene3D" id="3.30.420.10">
    <property type="entry name" value="Ribonuclease H-like superfamily/Ribonuclease H"/>
    <property type="match status" value="1"/>
</dbReference>
<dbReference type="GO" id="GO:0003676">
    <property type="term" value="F:nucleic acid binding"/>
    <property type="evidence" value="ECO:0007669"/>
    <property type="project" value="InterPro"/>
</dbReference>
<feature type="region of interest" description="Disordered" evidence="1">
    <location>
        <begin position="65"/>
        <end position="106"/>
    </location>
</feature>
<accession>A0A671Q3Y7</accession>
<protein>
    <submittedName>
        <fullName evidence="2">Uncharacterized protein</fullName>
    </submittedName>
</protein>
<dbReference type="AlphaFoldDB" id="A0A671Q3Y7"/>
<organism evidence="2 3">
    <name type="scientific">Sinocyclocheilus anshuiensis</name>
    <dbReference type="NCBI Taxonomy" id="1608454"/>
    <lineage>
        <taxon>Eukaryota</taxon>
        <taxon>Metazoa</taxon>
        <taxon>Chordata</taxon>
        <taxon>Craniata</taxon>
        <taxon>Vertebrata</taxon>
        <taxon>Euteleostomi</taxon>
        <taxon>Actinopterygii</taxon>
        <taxon>Neopterygii</taxon>
        <taxon>Teleostei</taxon>
        <taxon>Ostariophysi</taxon>
        <taxon>Cypriniformes</taxon>
        <taxon>Cyprinidae</taxon>
        <taxon>Cyprininae</taxon>
        <taxon>Sinocyclocheilus</taxon>
    </lineage>
</organism>
<dbReference type="InterPro" id="IPR036397">
    <property type="entry name" value="RNaseH_sf"/>
</dbReference>
<sequence>MFFFVCYNPVKYWENIVWSDETKIKLFGCHNTHHVWRSKGTAHHPTTSCCGTGKIHIIEGRMNGKMYPKHSQGNSRLVSEKENRAARTASQSPDLNLEEAHRTFEL</sequence>
<proteinExistence type="predicted"/>
<keyword evidence="3" id="KW-1185">Reference proteome</keyword>
<dbReference type="Ensembl" id="ENSSANT00000068779.1">
    <property type="protein sequence ID" value="ENSSANP00000064707.1"/>
    <property type="gene ID" value="ENSSANG00000032251.1"/>
</dbReference>